<keyword evidence="2" id="KW-0812">Transmembrane</keyword>
<feature type="transmembrane region" description="Helical" evidence="2">
    <location>
        <begin position="23"/>
        <end position="43"/>
    </location>
</feature>
<evidence type="ECO:0000259" key="3">
    <source>
        <dbReference type="Pfam" id="PF07423"/>
    </source>
</evidence>
<dbReference type="InterPro" id="IPR009988">
    <property type="entry name" value="DUF1510"/>
</dbReference>
<feature type="compositionally biased region" description="Acidic residues" evidence="1">
    <location>
        <begin position="60"/>
        <end position="77"/>
    </location>
</feature>
<keyword evidence="5" id="KW-1185">Reference proteome</keyword>
<proteinExistence type="predicted"/>
<evidence type="ECO:0000313" key="5">
    <source>
        <dbReference type="Proteomes" id="UP001303532"/>
    </source>
</evidence>
<feature type="domain" description="DUF1510" evidence="3">
    <location>
        <begin position="141"/>
        <end position="232"/>
    </location>
</feature>
<feature type="compositionally biased region" description="Basic and acidic residues" evidence="1">
    <location>
        <begin position="115"/>
        <end position="124"/>
    </location>
</feature>
<feature type="region of interest" description="Disordered" evidence="1">
    <location>
        <begin position="46"/>
        <end position="161"/>
    </location>
</feature>
<protein>
    <submittedName>
        <fullName evidence="4">YrrS family protein</fullName>
    </submittedName>
</protein>
<dbReference type="RefSeq" id="WP_323693087.1">
    <property type="nucleotide sequence ID" value="NZ_CP116341.1"/>
</dbReference>
<accession>A0ABZ0L1G2</accession>
<dbReference type="EMBL" id="CP116341">
    <property type="protein sequence ID" value="WOV85481.1"/>
    <property type="molecule type" value="Genomic_DNA"/>
</dbReference>
<gene>
    <name evidence="4" type="ORF">PGH26_05985</name>
</gene>
<organism evidence="4 5">
    <name type="scientific">Sporosarcina jeotgali</name>
    <dbReference type="NCBI Taxonomy" id="3020056"/>
    <lineage>
        <taxon>Bacteria</taxon>
        <taxon>Bacillati</taxon>
        <taxon>Bacillota</taxon>
        <taxon>Bacilli</taxon>
        <taxon>Bacillales</taxon>
        <taxon>Caryophanaceae</taxon>
        <taxon>Sporosarcina</taxon>
    </lineage>
</organism>
<evidence type="ECO:0000313" key="4">
    <source>
        <dbReference type="EMBL" id="WOV85481.1"/>
    </source>
</evidence>
<keyword evidence="2" id="KW-0472">Membrane</keyword>
<sequence length="239" mass="26329">MSEQKPELSRVRRKRQNNKGNKMLNWMIAIVVLLIVLVGVKILSSDSTPENKEAAITETTPDDETGSIVSSDDETEAENNSGSSDQADDSEDDDSSKEGTVSDESGDSEDSGDSSQKKEDKKEGTVTYTASEDAVVDETVSNTSWEPVGTSQSGNHVSQYDGKSIDWKEKQKALAYATGMSENELIFWKIKNGGSPQKSIGIVSSKDKSKKYRVYLEWVDGEGWKPTQMDVLNTLDFDY</sequence>
<dbReference type="Pfam" id="PF07423">
    <property type="entry name" value="DUF1510"/>
    <property type="match status" value="1"/>
</dbReference>
<evidence type="ECO:0000256" key="2">
    <source>
        <dbReference type="SAM" id="Phobius"/>
    </source>
</evidence>
<reference evidence="4 5" key="1">
    <citation type="submission" date="2023-01" db="EMBL/GenBank/DDBJ databases">
        <title>Sporosarcina sp. nov., isolated from Korean tranditional fermented seafood 'Jeotgal'.</title>
        <authorList>
            <person name="Yang A.-I."/>
        </authorList>
    </citation>
    <scope>NUCLEOTIDE SEQUENCE [LARGE SCALE GENOMIC DNA]</scope>
    <source>
        <strain evidence="4 5">B2O-1</strain>
    </source>
</reference>
<dbReference type="Proteomes" id="UP001303532">
    <property type="component" value="Chromosome"/>
</dbReference>
<keyword evidence="2" id="KW-1133">Transmembrane helix</keyword>
<feature type="compositionally biased region" description="Polar residues" evidence="1">
    <location>
        <begin position="139"/>
        <end position="158"/>
    </location>
</feature>
<evidence type="ECO:0000256" key="1">
    <source>
        <dbReference type="SAM" id="MobiDB-lite"/>
    </source>
</evidence>
<feature type="compositionally biased region" description="Acidic residues" evidence="1">
    <location>
        <begin position="86"/>
        <end position="95"/>
    </location>
</feature>
<name>A0ABZ0L1G2_9BACL</name>